<evidence type="ECO:0000256" key="5">
    <source>
        <dbReference type="ARBA" id="ARBA00022898"/>
    </source>
</evidence>
<name>A0ABM7VEQ5_9BACT</name>
<keyword evidence="7" id="KW-0456">Lyase</keyword>
<dbReference type="CDD" id="cd06829">
    <property type="entry name" value="PLPDE_III_CANSDC"/>
    <property type="match status" value="1"/>
</dbReference>
<keyword evidence="5" id="KW-0663">Pyridoxal phosphate</keyword>
<protein>
    <recommendedName>
        <fullName evidence="3">Carboxynorspermidine/carboxyspermidine decarboxylase</fullName>
        <ecNumber evidence="2">4.1.1.96</ecNumber>
    </recommendedName>
</protein>
<dbReference type="PANTHER" id="PTHR43727">
    <property type="entry name" value="DIAMINOPIMELATE DECARBOXYLASE"/>
    <property type="match status" value="1"/>
</dbReference>
<evidence type="ECO:0000256" key="9">
    <source>
        <dbReference type="ARBA" id="ARBA00047351"/>
    </source>
</evidence>
<reference evidence="12 13" key="1">
    <citation type="submission" date="2021-12" db="EMBL/GenBank/DDBJ databases">
        <title>Genome sequencing of bacteria with rrn-lacking chromosome and rrn-plasmid.</title>
        <authorList>
            <person name="Anda M."/>
            <person name="Iwasaki W."/>
        </authorList>
    </citation>
    <scope>NUCLEOTIDE SEQUENCE [LARGE SCALE GENOMIC DNA]</scope>
    <source>
        <strain evidence="12 13">NBRC 101262</strain>
    </source>
</reference>
<dbReference type="EMBL" id="AP025292">
    <property type="protein sequence ID" value="BDC99431.1"/>
    <property type="molecule type" value="Genomic_DNA"/>
</dbReference>
<evidence type="ECO:0000256" key="1">
    <source>
        <dbReference type="ARBA" id="ARBA00001933"/>
    </source>
</evidence>
<dbReference type="PANTHER" id="PTHR43727:SF1">
    <property type="entry name" value="CARBOXYNORSPERMIDINE_CARBOXYSPERMIDINE DECARBOXYLASE"/>
    <property type="match status" value="1"/>
</dbReference>
<keyword evidence="13" id="KW-1185">Reference proteome</keyword>
<keyword evidence="4" id="KW-0210">Decarboxylase</keyword>
<comment type="cofactor">
    <cofactor evidence="1">
        <name>pyridoxal 5'-phosphate</name>
        <dbReference type="ChEBI" id="CHEBI:597326"/>
    </cofactor>
</comment>
<evidence type="ECO:0000256" key="10">
    <source>
        <dbReference type="ARBA" id="ARBA00047389"/>
    </source>
</evidence>
<evidence type="ECO:0000313" key="12">
    <source>
        <dbReference type="EMBL" id="BDC99431.1"/>
    </source>
</evidence>
<dbReference type="EC" id="4.1.1.96" evidence="2"/>
<dbReference type="RefSeq" id="WP_338396788.1">
    <property type="nucleotide sequence ID" value="NZ_AP025292.1"/>
</dbReference>
<dbReference type="SUPFAM" id="SSF50621">
    <property type="entry name" value="Alanine racemase C-terminal domain-like"/>
    <property type="match status" value="1"/>
</dbReference>
<gene>
    <name evidence="12" type="ORF">PEPS_17120</name>
</gene>
<evidence type="ECO:0000256" key="4">
    <source>
        <dbReference type="ARBA" id="ARBA00022793"/>
    </source>
</evidence>
<proteinExistence type="inferred from homology"/>
<evidence type="ECO:0000256" key="6">
    <source>
        <dbReference type="ARBA" id="ARBA00023066"/>
    </source>
</evidence>
<evidence type="ECO:0000313" key="13">
    <source>
        <dbReference type="Proteomes" id="UP001354989"/>
    </source>
</evidence>
<dbReference type="SUPFAM" id="SSF51419">
    <property type="entry name" value="PLP-binding barrel"/>
    <property type="match status" value="1"/>
</dbReference>
<sequence>MNDNLLDQIPSPCFVLEEVKLRKNLAAIRHIMDQAGVEFIVAFKGYAMWSTFPILREYINTSTASSLHEARLCFEEMKNKAHTYAPIYAPEEIDEILSYSSHITFNSMNQLKAYAQKAQDAKVSVGIRVNPEYAEIETDLYNPASPNSRLGIRKENLPAQLPDVVKGLHFHALCENDSYTTEKVTHAFEERFGQYFSQLEWVNFGGGHLVTKEGYQKEHLIAVLKKFRAKYPHLKVYLEPGSAFGWQTGFLKSTVLDIVENGSASTAMMNISFTAHMPDCLEMPYRPEIRNAHENNEAPYHYRIGGGSCLAGDFMESYGFDAPLNIGDHLIFEDMIHYTMVKTTTFNGVQHPSIGIIDQEGKFRLVRKFGFEDYKNRLS</sequence>
<evidence type="ECO:0000256" key="2">
    <source>
        <dbReference type="ARBA" id="ARBA00012259"/>
    </source>
</evidence>
<keyword evidence="6" id="KW-0745">Spermidine biosynthesis</keyword>
<organism evidence="12 13">
    <name type="scientific">Persicobacter psychrovividus</name>
    <dbReference type="NCBI Taxonomy" id="387638"/>
    <lineage>
        <taxon>Bacteria</taxon>
        <taxon>Pseudomonadati</taxon>
        <taxon>Bacteroidota</taxon>
        <taxon>Cytophagia</taxon>
        <taxon>Cytophagales</taxon>
        <taxon>Persicobacteraceae</taxon>
        <taxon>Persicobacter</taxon>
    </lineage>
</organism>
<evidence type="ECO:0000259" key="11">
    <source>
        <dbReference type="Pfam" id="PF00278"/>
    </source>
</evidence>
<comment type="catalytic activity">
    <reaction evidence="9">
        <text>carboxyspermidine + H(+) = spermidine + CO2</text>
        <dbReference type="Rhea" id="RHEA:34095"/>
        <dbReference type="ChEBI" id="CHEBI:15378"/>
        <dbReference type="ChEBI" id="CHEBI:16526"/>
        <dbReference type="ChEBI" id="CHEBI:57834"/>
        <dbReference type="ChEBI" id="CHEBI:65072"/>
        <dbReference type="EC" id="4.1.1.96"/>
    </reaction>
</comment>
<evidence type="ECO:0000256" key="8">
    <source>
        <dbReference type="ARBA" id="ARBA00025802"/>
    </source>
</evidence>
<dbReference type="InterPro" id="IPR029066">
    <property type="entry name" value="PLP-binding_barrel"/>
</dbReference>
<dbReference type="InterPro" id="IPR009006">
    <property type="entry name" value="Ala_racemase/Decarboxylase_C"/>
</dbReference>
<dbReference type="InterPro" id="IPR022643">
    <property type="entry name" value="De-COase2_C"/>
</dbReference>
<evidence type="ECO:0000256" key="7">
    <source>
        <dbReference type="ARBA" id="ARBA00023239"/>
    </source>
</evidence>
<feature type="domain" description="Orn/DAP/Arg decarboxylase 2 C-terminal" evidence="11">
    <location>
        <begin position="210"/>
        <end position="335"/>
    </location>
</feature>
<dbReference type="Pfam" id="PF00278">
    <property type="entry name" value="Orn_DAP_Arg_deC"/>
    <property type="match status" value="1"/>
</dbReference>
<dbReference type="InterPro" id="IPR005730">
    <property type="entry name" value="Nsp_de-COase"/>
</dbReference>
<evidence type="ECO:0000256" key="3">
    <source>
        <dbReference type="ARBA" id="ARBA00013633"/>
    </source>
</evidence>
<comment type="similarity">
    <text evidence="8">Belongs to the Orn/Lys/Arg decarboxylase class-II family. NspC subfamily.</text>
</comment>
<accession>A0ABM7VEQ5</accession>
<dbReference type="NCBIfam" id="TIGR01047">
    <property type="entry name" value="nspC"/>
    <property type="match status" value="1"/>
</dbReference>
<dbReference type="Proteomes" id="UP001354989">
    <property type="component" value="Chromosome"/>
</dbReference>
<dbReference type="Gene3D" id="2.40.37.10">
    <property type="entry name" value="Lyase, Ornithine Decarboxylase, Chain A, domain 1"/>
    <property type="match status" value="1"/>
</dbReference>
<comment type="catalytic activity">
    <reaction evidence="10">
        <text>carboxynorspermidine + H(+) = norspermidine + CO2</text>
        <dbReference type="Rhea" id="RHEA:34099"/>
        <dbReference type="ChEBI" id="CHEBI:15378"/>
        <dbReference type="ChEBI" id="CHEBI:16526"/>
        <dbReference type="ChEBI" id="CHEBI:57920"/>
        <dbReference type="ChEBI" id="CHEBI:65070"/>
        <dbReference type="EC" id="4.1.1.96"/>
    </reaction>
</comment>
<dbReference type="PIRSF" id="PIRSF038941">
    <property type="entry name" value="NspC"/>
    <property type="match status" value="1"/>
</dbReference>
<dbReference type="Gene3D" id="3.20.20.10">
    <property type="entry name" value="Alanine racemase"/>
    <property type="match status" value="1"/>
</dbReference>